<dbReference type="PANTHER" id="PTHR31811">
    <property type="entry name" value="TRNA A64-2'-O-RIBOSYLPHOSPHATE TRANSFERASE"/>
    <property type="match status" value="1"/>
</dbReference>
<dbReference type="GO" id="GO:0019988">
    <property type="term" value="P:charged-tRNA amino acid modification"/>
    <property type="evidence" value="ECO:0007669"/>
    <property type="project" value="EnsemblFungi"/>
</dbReference>
<organism evidence="3 4">
    <name type="scientific">Pichia membranifaciens NRRL Y-2026</name>
    <dbReference type="NCBI Taxonomy" id="763406"/>
    <lineage>
        <taxon>Eukaryota</taxon>
        <taxon>Fungi</taxon>
        <taxon>Dikarya</taxon>
        <taxon>Ascomycota</taxon>
        <taxon>Saccharomycotina</taxon>
        <taxon>Pichiomycetes</taxon>
        <taxon>Pichiales</taxon>
        <taxon>Pichiaceae</taxon>
        <taxon>Pichia</taxon>
    </lineage>
</organism>
<dbReference type="PANTHER" id="PTHR31811:SF0">
    <property type="entry name" value="TRNA A64-2'-O-RIBOSYLPHOSPHATE TRANSFERASE"/>
    <property type="match status" value="1"/>
</dbReference>
<proteinExistence type="predicted"/>
<dbReference type="InterPro" id="IPR029021">
    <property type="entry name" value="Prot-tyrosine_phosphatase-like"/>
</dbReference>
<reference evidence="3 4" key="1">
    <citation type="journal article" date="2016" name="Proc. Natl. Acad. Sci. U.S.A.">
        <title>Comparative genomics of biotechnologically important yeasts.</title>
        <authorList>
            <person name="Riley R."/>
            <person name="Haridas S."/>
            <person name="Wolfe K.H."/>
            <person name="Lopes M.R."/>
            <person name="Hittinger C.T."/>
            <person name="Goeker M."/>
            <person name="Salamov A.A."/>
            <person name="Wisecaver J.H."/>
            <person name="Long T.M."/>
            <person name="Calvey C.H."/>
            <person name="Aerts A.L."/>
            <person name="Barry K.W."/>
            <person name="Choi C."/>
            <person name="Clum A."/>
            <person name="Coughlan A.Y."/>
            <person name="Deshpande S."/>
            <person name="Douglass A.P."/>
            <person name="Hanson S.J."/>
            <person name="Klenk H.-P."/>
            <person name="LaButti K.M."/>
            <person name="Lapidus A."/>
            <person name="Lindquist E.A."/>
            <person name="Lipzen A.M."/>
            <person name="Meier-Kolthoff J.P."/>
            <person name="Ohm R.A."/>
            <person name="Otillar R.P."/>
            <person name="Pangilinan J.L."/>
            <person name="Peng Y."/>
            <person name="Rokas A."/>
            <person name="Rosa C.A."/>
            <person name="Scheuner C."/>
            <person name="Sibirny A.A."/>
            <person name="Slot J.C."/>
            <person name="Stielow J.B."/>
            <person name="Sun H."/>
            <person name="Kurtzman C.P."/>
            <person name="Blackwell M."/>
            <person name="Grigoriev I.V."/>
            <person name="Jeffries T.W."/>
        </authorList>
    </citation>
    <scope>NUCLEOTIDE SEQUENCE [LARGE SCALE GENOMIC DNA]</scope>
    <source>
        <strain evidence="3 4">NRRL Y-2026</strain>
    </source>
</reference>
<gene>
    <name evidence="3" type="ORF">PICMEDRAFT_73701</name>
</gene>
<dbReference type="Pfam" id="PF17184">
    <property type="entry name" value="Rit1_C"/>
    <property type="match status" value="1"/>
</dbReference>
<evidence type="ECO:0000259" key="1">
    <source>
        <dbReference type="Pfam" id="PF04179"/>
    </source>
</evidence>
<dbReference type="GO" id="GO:0005737">
    <property type="term" value="C:cytoplasm"/>
    <property type="evidence" value="ECO:0007669"/>
    <property type="project" value="TreeGrafter"/>
</dbReference>
<dbReference type="InterPro" id="IPR033449">
    <property type="entry name" value="Rit1_N"/>
</dbReference>
<evidence type="ECO:0000313" key="4">
    <source>
        <dbReference type="Proteomes" id="UP000094455"/>
    </source>
</evidence>
<dbReference type="RefSeq" id="XP_019016007.1">
    <property type="nucleotide sequence ID" value="XM_019164557.1"/>
</dbReference>
<dbReference type="AlphaFoldDB" id="A0A1E3NFJ8"/>
<sequence>MDPELKRDLEELKKSLHSNNLSSRNRVLSIVKDSNYVNNVKEKYYPEIPIIPNDRCGRWYVDPKYYEQELTPSYFKSTDGHTNNWSFSTRRLNLHLLSQVRERNGIIIVDSTRRGKKIPDSFSKTVPIWISIINKFLFPNVSFDDLLFTPEETVSEYEHSRILRLLPDFYQSFVKFQDLIKGRILANVEVSEKRKMLKPFWIYPGCKEYPIFDGCEEYLPIILLSASEQSQDGENKMYGYTYVQGAGDDHELWSRGLNPQIFWSKYQEMTEFIHIDDHQADEIIDKFVSASKQNQNVPPTGTSSEFWRSEDITKVTELLYFGKIDENLSFKESEIDNKFSFDKVVVLDTSFKHQADHEKQQKVFAFGLDSGSKKSSKQLRGVLPSIMEVLKSRSDPCKTLIVCNSGEDLSVAIVICYLNHLSGMDKRTITKETIRRDLIRLLELRKVNPQRATLNAVNSYLMS</sequence>
<accession>A0A1E3NFJ8</accession>
<evidence type="ECO:0000313" key="3">
    <source>
        <dbReference type="EMBL" id="ODQ44894.1"/>
    </source>
</evidence>
<dbReference type="InterPro" id="IPR033421">
    <property type="entry name" value="Rit1_DUSP-like"/>
</dbReference>
<dbReference type="PIRSF" id="PIRSF007747">
    <property type="entry name" value="Ribosyl_Ptfrase"/>
    <property type="match status" value="1"/>
</dbReference>
<keyword evidence="4" id="KW-1185">Reference proteome</keyword>
<protein>
    <recommendedName>
        <fullName evidence="5">Initiator tRNA phosphoribosyl transferase</fullName>
    </recommendedName>
</protein>
<dbReference type="GO" id="GO:0043399">
    <property type="term" value="F:tRNA adenosine(64)-2'-O-ribosylphosphate transferase activity"/>
    <property type="evidence" value="ECO:0007669"/>
    <property type="project" value="InterPro"/>
</dbReference>
<feature type="domain" description="Rit1 N-terminal" evidence="2">
    <location>
        <begin position="17"/>
        <end position="288"/>
    </location>
</feature>
<name>A0A1E3NFJ8_9ASCO</name>
<feature type="domain" description="Rit1 DUSP-like" evidence="1">
    <location>
        <begin position="365"/>
        <end position="461"/>
    </location>
</feature>
<dbReference type="Pfam" id="PF04179">
    <property type="entry name" value="Init_tRNA_PT"/>
    <property type="match status" value="1"/>
</dbReference>
<evidence type="ECO:0008006" key="5">
    <source>
        <dbReference type="Google" id="ProtNLM"/>
    </source>
</evidence>
<dbReference type="EMBL" id="KV454005">
    <property type="protein sequence ID" value="ODQ44894.1"/>
    <property type="molecule type" value="Genomic_DNA"/>
</dbReference>
<dbReference type="InterPro" id="IPR007306">
    <property type="entry name" value="Rit1"/>
</dbReference>
<dbReference type="Proteomes" id="UP000094455">
    <property type="component" value="Unassembled WGS sequence"/>
</dbReference>
<evidence type="ECO:0000259" key="2">
    <source>
        <dbReference type="Pfam" id="PF17184"/>
    </source>
</evidence>
<dbReference type="GeneID" id="30181244"/>
<dbReference type="Gene3D" id="3.90.190.10">
    <property type="entry name" value="Protein tyrosine phosphatase superfamily"/>
    <property type="match status" value="1"/>
</dbReference>
<dbReference type="OrthoDB" id="45256at2759"/>